<dbReference type="InterPro" id="IPR017517">
    <property type="entry name" value="Maleyloyr_isom"/>
</dbReference>
<evidence type="ECO:0000313" key="3">
    <source>
        <dbReference type="Proteomes" id="UP001519654"/>
    </source>
</evidence>
<gene>
    <name evidence="2" type="ORF">KOI35_26150</name>
</gene>
<comment type="caution">
    <text evidence="2">The sequence shown here is derived from an EMBL/GenBank/DDBJ whole genome shotgun (WGS) entry which is preliminary data.</text>
</comment>
<keyword evidence="3" id="KW-1185">Reference proteome</keyword>
<sequence>MPTNDTDLRDLDRAAVLETVKLVSGITEADLLRPTPCAGWDLAALLDHMTDQHHSFAAAARGSGPGLDSDPAALVPAVSSVVPAAEIVRRYAAAADEVLAAFAAVESLDRPFRLAEFNRAVPGRVAVGFHLVDYVVHGWDVAHSLGLPFEPDAETLARTLPIARAVPDGPERLDANAAFAPALPIPAGADAWHEILRLLGRDPARPAAA</sequence>
<dbReference type="NCBIfam" id="TIGR03086">
    <property type="entry name" value="TIGR03086 family metal-binding protein"/>
    <property type="match status" value="1"/>
</dbReference>
<name>A0ABS5YU70_9ACTN</name>
<dbReference type="Gene3D" id="1.20.120.450">
    <property type="entry name" value="dinb family like domain"/>
    <property type="match status" value="1"/>
</dbReference>
<dbReference type="SUPFAM" id="SSF109854">
    <property type="entry name" value="DinB/YfiT-like putative metalloenzymes"/>
    <property type="match status" value="1"/>
</dbReference>
<dbReference type="InterPro" id="IPR017520">
    <property type="entry name" value="CHP03086"/>
</dbReference>
<dbReference type="InterPro" id="IPR034660">
    <property type="entry name" value="DinB/YfiT-like"/>
</dbReference>
<accession>A0ABS5YU70</accession>
<dbReference type="Pfam" id="PF11716">
    <property type="entry name" value="MDMPI_N"/>
    <property type="match status" value="1"/>
</dbReference>
<dbReference type="InterPro" id="IPR024344">
    <property type="entry name" value="MDMPI_metal-binding"/>
</dbReference>
<dbReference type="NCBIfam" id="TIGR03083">
    <property type="entry name" value="maleylpyruvate isomerase family mycothiol-dependent enzyme"/>
    <property type="match status" value="1"/>
</dbReference>
<evidence type="ECO:0000313" key="2">
    <source>
        <dbReference type="EMBL" id="MBU2666999.1"/>
    </source>
</evidence>
<protein>
    <submittedName>
        <fullName evidence="2">TIGR03086 family protein</fullName>
    </submittedName>
</protein>
<organism evidence="2 3">
    <name type="scientific">Paractinoplanes bogorensis</name>
    <dbReference type="NCBI Taxonomy" id="1610840"/>
    <lineage>
        <taxon>Bacteria</taxon>
        <taxon>Bacillati</taxon>
        <taxon>Actinomycetota</taxon>
        <taxon>Actinomycetes</taxon>
        <taxon>Micromonosporales</taxon>
        <taxon>Micromonosporaceae</taxon>
        <taxon>Paractinoplanes</taxon>
    </lineage>
</organism>
<dbReference type="RefSeq" id="WP_215791193.1">
    <property type="nucleotide sequence ID" value="NZ_JAHKKG010000008.1"/>
</dbReference>
<dbReference type="Proteomes" id="UP001519654">
    <property type="component" value="Unassembled WGS sequence"/>
</dbReference>
<evidence type="ECO:0000259" key="1">
    <source>
        <dbReference type="Pfam" id="PF11716"/>
    </source>
</evidence>
<reference evidence="2 3" key="1">
    <citation type="submission" date="2021-06" db="EMBL/GenBank/DDBJ databases">
        <title>Actinoplanes lichenicola sp. nov., and Actinoplanes ovalisporus sp. nov., isolated from lichen in Thailand.</title>
        <authorList>
            <person name="Saeng-In P."/>
            <person name="Kanchanasin P."/>
            <person name="Yuki M."/>
            <person name="Kudo T."/>
            <person name="Ohkuma M."/>
            <person name="Phongsopitanun W."/>
            <person name="Tanasupawat S."/>
        </authorList>
    </citation>
    <scope>NUCLEOTIDE SEQUENCE [LARGE SCALE GENOMIC DNA]</scope>
    <source>
        <strain evidence="2 3">NBRC 110975</strain>
    </source>
</reference>
<dbReference type="EMBL" id="JAHKKG010000008">
    <property type="protein sequence ID" value="MBU2666999.1"/>
    <property type="molecule type" value="Genomic_DNA"/>
</dbReference>
<proteinExistence type="predicted"/>
<feature type="domain" description="Mycothiol-dependent maleylpyruvate isomerase metal-binding" evidence="1">
    <location>
        <begin position="17"/>
        <end position="142"/>
    </location>
</feature>